<keyword evidence="3" id="KW-1185">Reference proteome</keyword>
<keyword evidence="1" id="KW-0812">Transmembrane</keyword>
<organism evidence="2 3">
    <name type="scientific">Saponaria officinalis</name>
    <name type="common">Common soapwort</name>
    <name type="synonym">Lychnis saponaria</name>
    <dbReference type="NCBI Taxonomy" id="3572"/>
    <lineage>
        <taxon>Eukaryota</taxon>
        <taxon>Viridiplantae</taxon>
        <taxon>Streptophyta</taxon>
        <taxon>Embryophyta</taxon>
        <taxon>Tracheophyta</taxon>
        <taxon>Spermatophyta</taxon>
        <taxon>Magnoliopsida</taxon>
        <taxon>eudicotyledons</taxon>
        <taxon>Gunneridae</taxon>
        <taxon>Pentapetalae</taxon>
        <taxon>Caryophyllales</taxon>
        <taxon>Caryophyllaceae</taxon>
        <taxon>Caryophylleae</taxon>
        <taxon>Saponaria</taxon>
    </lineage>
</organism>
<dbReference type="Proteomes" id="UP001443914">
    <property type="component" value="Unassembled WGS sequence"/>
</dbReference>
<sequence>MGACVRAAPAQSKPYFWPNSVVIHYFMRMSYSSCTSGSPTFGPILTCVLELEFIPVVFYIICNKFFFVYVIFCVDVLFFLEFTKVKRSRIFKRSLSFLLELK</sequence>
<evidence type="ECO:0000256" key="1">
    <source>
        <dbReference type="SAM" id="Phobius"/>
    </source>
</evidence>
<dbReference type="EMBL" id="JBDFQZ010000009">
    <property type="protein sequence ID" value="KAK9690697.1"/>
    <property type="molecule type" value="Genomic_DNA"/>
</dbReference>
<feature type="transmembrane region" description="Helical" evidence="1">
    <location>
        <begin position="56"/>
        <end position="80"/>
    </location>
</feature>
<evidence type="ECO:0000313" key="3">
    <source>
        <dbReference type="Proteomes" id="UP001443914"/>
    </source>
</evidence>
<evidence type="ECO:0000313" key="2">
    <source>
        <dbReference type="EMBL" id="KAK9690697.1"/>
    </source>
</evidence>
<protein>
    <submittedName>
        <fullName evidence="2">Uncharacterized protein</fullName>
    </submittedName>
</protein>
<reference evidence="2" key="1">
    <citation type="submission" date="2024-03" db="EMBL/GenBank/DDBJ databases">
        <title>WGS assembly of Saponaria officinalis var. Norfolk2.</title>
        <authorList>
            <person name="Jenkins J."/>
            <person name="Shu S."/>
            <person name="Grimwood J."/>
            <person name="Barry K."/>
            <person name="Goodstein D."/>
            <person name="Schmutz J."/>
            <person name="Leebens-Mack J."/>
            <person name="Osbourn A."/>
        </authorList>
    </citation>
    <scope>NUCLEOTIDE SEQUENCE [LARGE SCALE GENOMIC DNA]</scope>
    <source>
        <strain evidence="2">JIC</strain>
    </source>
</reference>
<name>A0AAW1IMX1_SAPOF</name>
<gene>
    <name evidence="2" type="ORF">RND81_09G148000</name>
</gene>
<keyword evidence="1" id="KW-1133">Transmembrane helix</keyword>
<dbReference type="AlphaFoldDB" id="A0AAW1IMX1"/>
<proteinExistence type="predicted"/>
<comment type="caution">
    <text evidence="2">The sequence shown here is derived from an EMBL/GenBank/DDBJ whole genome shotgun (WGS) entry which is preliminary data.</text>
</comment>
<keyword evidence="1" id="KW-0472">Membrane</keyword>
<accession>A0AAW1IMX1</accession>